<reference evidence="2" key="1">
    <citation type="submission" date="2018-06" db="EMBL/GenBank/DDBJ databases">
        <authorList>
            <person name="Zhirakovskaya E."/>
        </authorList>
    </citation>
    <scope>NUCLEOTIDE SEQUENCE</scope>
</reference>
<dbReference type="EMBL" id="UOFF01000342">
    <property type="protein sequence ID" value="VAW57141.1"/>
    <property type="molecule type" value="Genomic_DNA"/>
</dbReference>
<gene>
    <name evidence="2" type="ORF">MNBD_GAMMA07-902</name>
</gene>
<protein>
    <submittedName>
        <fullName evidence="2">Uncharacterized protein</fullName>
    </submittedName>
</protein>
<organism evidence="2">
    <name type="scientific">hydrothermal vent metagenome</name>
    <dbReference type="NCBI Taxonomy" id="652676"/>
    <lineage>
        <taxon>unclassified sequences</taxon>
        <taxon>metagenomes</taxon>
        <taxon>ecological metagenomes</taxon>
    </lineage>
</organism>
<evidence type="ECO:0000256" key="1">
    <source>
        <dbReference type="SAM" id="MobiDB-lite"/>
    </source>
</evidence>
<feature type="region of interest" description="Disordered" evidence="1">
    <location>
        <begin position="33"/>
        <end position="56"/>
    </location>
</feature>
<accession>A0A3B0WP94</accession>
<dbReference type="AlphaFoldDB" id="A0A3B0WP94"/>
<feature type="compositionally biased region" description="Polar residues" evidence="1">
    <location>
        <begin position="35"/>
        <end position="56"/>
    </location>
</feature>
<proteinExistence type="predicted"/>
<name>A0A3B0WP94_9ZZZZ</name>
<sequence length="56" mass="5941">MSNPSPQPAILLVEDDSQLFNEPVSSALKKVNDLSAENDNNNKANSSGRAVNKSNA</sequence>
<evidence type="ECO:0000313" key="2">
    <source>
        <dbReference type="EMBL" id="VAW57141.1"/>
    </source>
</evidence>